<sequence>MTALLATGLLAPLVLLAACLRPAWRPAVPAWLAVAPLPALAAALMALENDPVAVELPWLRLALALDFPGAILLGVSALLWSAGGLYAAAFLKRTTATLRFVVCWLLTLSGSLGVFMADDLVGFYLLFALASLPAYGLIAHDDEPTAWRAGAIYTAFTVLSEAFLLMGFVLLAAGDPTGSLRIGDVMAALPQSPWLNGAVTLTAIGFVLKIGLVPVHGWMPLAYAAAPVPAAAVLSGAGVKAGVIGFLRFLPFDSAMPVAGELLAVLGFFSAFYGVAIGLLQSRPASVLAYSSISQMGVIAAVLGMGLAAGNDSAPIAGSLYAAHHVLAKGALFLAIGVIAMTTAPRTAPTLFLATLVALGLGGLPLTGGALAKLAIKEPLGNGLAGTLANLSAAATTLLMVHFLVRLARSAAHEPPTVIPQAFLLSWRLVALAALFVPWLLYLASSGTVQAVLAPGALWDAAWPVVIGAVLAPAWVRWGSHMPRIPAGDVMGTIERVFRSSYAIGVAMERADHMLRRWPAAACSLVAIAVVLSAATI</sequence>
<dbReference type="PANTHER" id="PTHR42682:SF4">
    <property type="entry name" value="NADH-UBIQUINONE_PLASTOQUINONE"/>
    <property type="match status" value="1"/>
</dbReference>
<evidence type="ECO:0000256" key="5">
    <source>
        <dbReference type="ARBA" id="ARBA00023002"/>
    </source>
</evidence>
<feature type="transmembrane region" description="Helical" evidence="8">
    <location>
        <begin position="456"/>
        <end position="476"/>
    </location>
</feature>
<evidence type="ECO:0000256" key="6">
    <source>
        <dbReference type="ARBA" id="ARBA00023136"/>
    </source>
</evidence>
<feature type="transmembrane region" description="Helical" evidence="8">
    <location>
        <begin position="121"/>
        <end position="139"/>
    </location>
</feature>
<evidence type="ECO:0000259" key="9">
    <source>
        <dbReference type="Pfam" id="PF00361"/>
    </source>
</evidence>
<accession>A0A512NGY9</accession>
<evidence type="ECO:0000256" key="2">
    <source>
        <dbReference type="ARBA" id="ARBA00022475"/>
    </source>
</evidence>
<dbReference type="Pfam" id="PF00361">
    <property type="entry name" value="Proton_antipo_M"/>
    <property type="match status" value="1"/>
</dbReference>
<comment type="subcellular location">
    <subcellularLocation>
        <location evidence="1">Cell membrane</location>
        <topology evidence="1">Multi-pass membrane protein</topology>
    </subcellularLocation>
    <subcellularLocation>
        <location evidence="7">Membrane</location>
        <topology evidence="7">Multi-pass membrane protein</topology>
    </subcellularLocation>
</comment>
<dbReference type="OrthoDB" id="9768329at2"/>
<feature type="transmembrane region" description="Helical" evidence="8">
    <location>
        <begin position="425"/>
        <end position="444"/>
    </location>
</feature>
<organism evidence="10 11">
    <name type="scientific">Reyranella soli</name>
    <dbReference type="NCBI Taxonomy" id="1230389"/>
    <lineage>
        <taxon>Bacteria</taxon>
        <taxon>Pseudomonadati</taxon>
        <taxon>Pseudomonadota</taxon>
        <taxon>Alphaproteobacteria</taxon>
        <taxon>Hyphomicrobiales</taxon>
        <taxon>Reyranellaceae</taxon>
        <taxon>Reyranella</taxon>
    </lineage>
</organism>
<feature type="transmembrane region" description="Helical" evidence="8">
    <location>
        <begin position="151"/>
        <end position="174"/>
    </location>
</feature>
<feature type="transmembrane region" description="Helical" evidence="8">
    <location>
        <begin position="351"/>
        <end position="372"/>
    </location>
</feature>
<feature type="transmembrane region" description="Helical" evidence="8">
    <location>
        <begin position="384"/>
        <end position="405"/>
    </location>
</feature>
<dbReference type="PANTHER" id="PTHR42682">
    <property type="entry name" value="HYDROGENASE-4 COMPONENT F"/>
    <property type="match status" value="1"/>
</dbReference>
<feature type="transmembrane region" description="Helical" evidence="8">
    <location>
        <begin position="224"/>
        <end position="250"/>
    </location>
</feature>
<keyword evidence="2" id="KW-1003">Cell membrane</keyword>
<feature type="transmembrane region" description="Helical" evidence="8">
    <location>
        <begin position="262"/>
        <end position="280"/>
    </location>
</feature>
<comment type="caution">
    <text evidence="10">The sequence shown here is derived from an EMBL/GenBank/DDBJ whole genome shotgun (WGS) entry which is preliminary data.</text>
</comment>
<dbReference type="GO" id="GO:0005886">
    <property type="term" value="C:plasma membrane"/>
    <property type="evidence" value="ECO:0007669"/>
    <property type="project" value="UniProtKB-SubCell"/>
</dbReference>
<feature type="transmembrane region" description="Helical" evidence="8">
    <location>
        <begin position="194"/>
        <end position="212"/>
    </location>
</feature>
<dbReference type="RefSeq" id="WP_147153245.1">
    <property type="nucleotide sequence ID" value="NZ_BKAJ01000096.1"/>
</dbReference>
<feature type="transmembrane region" description="Helical" evidence="8">
    <location>
        <begin position="287"/>
        <end position="309"/>
    </location>
</feature>
<keyword evidence="11" id="KW-1185">Reference proteome</keyword>
<feature type="transmembrane region" description="Helical" evidence="8">
    <location>
        <begin position="518"/>
        <end position="536"/>
    </location>
</feature>
<feature type="domain" description="NADH:quinone oxidoreductase/Mrp antiporter transmembrane" evidence="9">
    <location>
        <begin position="117"/>
        <end position="376"/>
    </location>
</feature>
<keyword evidence="3 7" id="KW-0812">Transmembrane</keyword>
<protein>
    <recommendedName>
        <fullName evidence="9">NADH:quinone oxidoreductase/Mrp antiporter transmembrane domain-containing protein</fullName>
    </recommendedName>
</protein>
<evidence type="ECO:0000313" key="10">
    <source>
        <dbReference type="EMBL" id="GEP58218.1"/>
    </source>
</evidence>
<dbReference type="InterPro" id="IPR052175">
    <property type="entry name" value="ComplexI-like_HydComp"/>
</dbReference>
<evidence type="ECO:0000256" key="8">
    <source>
        <dbReference type="SAM" id="Phobius"/>
    </source>
</evidence>
<feature type="transmembrane region" description="Helical" evidence="8">
    <location>
        <begin position="96"/>
        <end position="115"/>
    </location>
</feature>
<evidence type="ECO:0000313" key="11">
    <source>
        <dbReference type="Proteomes" id="UP000321058"/>
    </source>
</evidence>
<keyword evidence="5" id="KW-0560">Oxidoreductase</keyword>
<dbReference type="Proteomes" id="UP000321058">
    <property type="component" value="Unassembled WGS sequence"/>
</dbReference>
<gene>
    <name evidence="10" type="ORF">RSO01_53840</name>
</gene>
<proteinExistence type="predicted"/>
<evidence type="ECO:0000256" key="3">
    <source>
        <dbReference type="ARBA" id="ARBA00022692"/>
    </source>
</evidence>
<dbReference type="GO" id="GO:0016491">
    <property type="term" value="F:oxidoreductase activity"/>
    <property type="evidence" value="ECO:0007669"/>
    <property type="project" value="UniProtKB-KW"/>
</dbReference>
<dbReference type="EMBL" id="BKAJ01000096">
    <property type="protein sequence ID" value="GEP58218.1"/>
    <property type="molecule type" value="Genomic_DNA"/>
</dbReference>
<evidence type="ECO:0000256" key="7">
    <source>
        <dbReference type="RuleBase" id="RU000320"/>
    </source>
</evidence>
<keyword evidence="6 8" id="KW-0472">Membrane</keyword>
<dbReference type="AlphaFoldDB" id="A0A512NGY9"/>
<feature type="transmembrane region" description="Helical" evidence="8">
    <location>
        <begin position="67"/>
        <end position="89"/>
    </location>
</feature>
<name>A0A512NGY9_9HYPH</name>
<evidence type="ECO:0000256" key="4">
    <source>
        <dbReference type="ARBA" id="ARBA00022989"/>
    </source>
</evidence>
<reference evidence="10 11" key="1">
    <citation type="submission" date="2019-07" db="EMBL/GenBank/DDBJ databases">
        <title>Whole genome shotgun sequence of Reyranella soli NBRC 108950.</title>
        <authorList>
            <person name="Hosoyama A."/>
            <person name="Uohara A."/>
            <person name="Ohji S."/>
            <person name="Ichikawa N."/>
        </authorList>
    </citation>
    <scope>NUCLEOTIDE SEQUENCE [LARGE SCALE GENOMIC DNA]</scope>
    <source>
        <strain evidence="10 11">NBRC 108950</strain>
    </source>
</reference>
<dbReference type="InterPro" id="IPR001750">
    <property type="entry name" value="ND/Mrp_TM"/>
</dbReference>
<keyword evidence="4 8" id="KW-1133">Transmembrane helix</keyword>
<evidence type="ECO:0000256" key="1">
    <source>
        <dbReference type="ARBA" id="ARBA00004651"/>
    </source>
</evidence>
<feature type="transmembrane region" description="Helical" evidence="8">
    <location>
        <begin position="321"/>
        <end position="344"/>
    </location>
</feature>